<dbReference type="PANTHER" id="PTHR40070">
    <property type="entry name" value="UPF0478 PROTEIN YTXG"/>
    <property type="match status" value="1"/>
</dbReference>
<sequence length="153" mass="17129">MQIILYLSVALVAVAFLVLVIFISKTLKTLQVTLDSVSDTLKGVEKQLDGVTRETTLLLQKTNALADDIQQKSANLNSVVDAVKGVGVTVSNFNGTLQNITKTVDRQVDESKEKVSQIIQWSNVILELKDKWQERKQAKKVDILQEKQKVRSY</sequence>
<dbReference type="EMBL" id="BNDS01000002">
    <property type="protein sequence ID" value="GHH97326.1"/>
    <property type="molecule type" value="Genomic_DNA"/>
</dbReference>
<evidence type="ECO:0000313" key="4">
    <source>
        <dbReference type="Proteomes" id="UP000637074"/>
    </source>
</evidence>
<name>A0ABQ3MZQ2_9BACI</name>
<protein>
    <submittedName>
        <fullName evidence="3">General stress protein</fullName>
    </submittedName>
</protein>
<keyword evidence="1" id="KW-0175">Coiled coil</keyword>
<dbReference type="SUPFAM" id="SSF58104">
    <property type="entry name" value="Methyl-accepting chemotaxis protein (MCP) signaling domain"/>
    <property type="match status" value="1"/>
</dbReference>
<evidence type="ECO:0000256" key="1">
    <source>
        <dbReference type="SAM" id="Coils"/>
    </source>
</evidence>
<evidence type="ECO:0000313" key="3">
    <source>
        <dbReference type="EMBL" id="GHH97326.1"/>
    </source>
</evidence>
<dbReference type="InterPro" id="IPR009293">
    <property type="entry name" value="UPF0478"/>
</dbReference>
<gene>
    <name evidence="3" type="primary">ytxG</name>
    <name evidence="3" type="ORF">AM1BK_08690</name>
</gene>
<accession>A0ABQ3MZQ2</accession>
<keyword evidence="2" id="KW-1133">Transmembrane helix</keyword>
<feature type="transmembrane region" description="Helical" evidence="2">
    <location>
        <begin position="6"/>
        <end position="24"/>
    </location>
</feature>
<dbReference type="RefSeq" id="WP_191270026.1">
    <property type="nucleotide sequence ID" value="NZ_BNDS01000002.1"/>
</dbReference>
<organism evidence="3 4">
    <name type="scientific">Neobacillus kokaensis</name>
    <dbReference type="NCBI Taxonomy" id="2759023"/>
    <lineage>
        <taxon>Bacteria</taxon>
        <taxon>Bacillati</taxon>
        <taxon>Bacillota</taxon>
        <taxon>Bacilli</taxon>
        <taxon>Bacillales</taxon>
        <taxon>Bacillaceae</taxon>
        <taxon>Neobacillus</taxon>
    </lineage>
</organism>
<feature type="coiled-coil region" evidence="1">
    <location>
        <begin position="27"/>
        <end position="54"/>
    </location>
</feature>
<keyword evidence="2" id="KW-0472">Membrane</keyword>
<proteinExistence type="predicted"/>
<keyword evidence="4" id="KW-1185">Reference proteome</keyword>
<dbReference type="Pfam" id="PF06103">
    <property type="entry name" value="DUF948"/>
    <property type="match status" value="1"/>
</dbReference>
<keyword evidence="2" id="KW-0812">Transmembrane</keyword>
<reference evidence="3 4" key="1">
    <citation type="journal article" date="2022" name="Int. J. Syst. Evol. Microbiol.">
        <title>Neobacillus kokaensis sp. nov., isolated from soil.</title>
        <authorList>
            <person name="Yuki K."/>
            <person name="Matsubara H."/>
            <person name="Yamaguchi S."/>
        </authorList>
    </citation>
    <scope>NUCLEOTIDE SEQUENCE [LARGE SCALE GENOMIC DNA]</scope>
    <source>
        <strain evidence="3 4">LOB 377</strain>
    </source>
</reference>
<comment type="caution">
    <text evidence="3">The sequence shown here is derived from an EMBL/GenBank/DDBJ whole genome shotgun (WGS) entry which is preliminary data.</text>
</comment>
<evidence type="ECO:0000256" key="2">
    <source>
        <dbReference type="SAM" id="Phobius"/>
    </source>
</evidence>
<dbReference type="PANTHER" id="PTHR40070:SF1">
    <property type="entry name" value="UPF0478 PROTEIN YTXG"/>
    <property type="match status" value="1"/>
</dbReference>
<dbReference type="Proteomes" id="UP000637074">
    <property type="component" value="Unassembled WGS sequence"/>
</dbReference>